<gene>
    <name evidence="3" type="ORF">HJG59_009566</name>
</gene>
<comment type="caution">
    <text evidence="3">The sequence shown here is derived from an EMBL/GenBank/DDBJ whole genome shotgun (WGS) entry which is preliminary data.</text>
</comment>
<dbReference type="EMBL" id="JACASF010000002">
    <property type="protein sequence ID" value="KAF6492353.1"/>
    <property type="molecule type" value="Genomic_DNA"/>
</dbReference>
<dbReference type="InterPro" id="IPR006640">
    <property type="entry name" value="SprT-like_domain"/>
</dbReference>
<protein>
    <recommendedName>
        <fullName evidence="2">SprT-like domain-containing protein</fullName>
    </recommendedName>
</protein>
<reference evidence="3 4" key="1">
    <citation type="journal article" date="2020" name="Nature">
        <title>Six reference-quality genomes reveal evolution of bat adaptations.</title>
        <authorList>
            <person name="Jebb D."/>
            <person name="Huang Z."/>
            <person name="Pippel M."/>
            <person name="Hughes G.M."/>
            <person name="Lavrichenko K."/>
            <person name="Devanna P."/>
            <person name="Winkler S."/>
            <person name="Jermiin L.S."/>
            <person name="Skirmuntt E.C."/>
            <person name="Katzourakis A."/>
            <person name="Burkitt-Gray L."/>
            <person name="Ray D.A."/>
            <person name="Sullivan K.A.M."/>
            <person name="Roscito J.G."/>
            <person name="Kirilenko B.M."/>
            <person name="Davalos L.M."/>
            <person name="Corthals A.P."/>
            <person name="Power M.L."/>
            <person name="Jones G."/>
            <person name="Ransome R.D."/>
            <person name="Dechmann D.K.N."/>
            <person name="Locatelli A.G."/>
            <person name="Puechmaille S.J."/>
            <person name="Fedrigo O."/>
            <person name="Jarvis E.D."/>
            <person name="Hiller M."/>
            <person name="Vernes S.C."/>
            <person name="Myers E.W."/>
            <person name="Teeling E.C."/>
        </authorList>
    </citation>
    <scope>NUCLEOTIDE SEQUENCE [LARGE SCALE GENOMIC DNA]</scope>
    <source>
        <strain evidence="3">MMolMol1</strain>
        <tissue evidence="3">Muscle</tissue>
    </source>
</reference>
<evidence type="ECO:0000256" key="1">
    <source>
        <dbReference type="SAM" id="MobiDB-lite"/>
    </source>
</evidence>
<dbReference type="AlphaFoldDB" id="A0A7J8J6A5"/>
<sequence>MDWLSPTQPHPGLGTNYNQGEDVSKGEAGQLNIHDDDCSILTVDSSSDEEFEPCVTRMNTQNGNSDCVVIDLVSDDDEEHFPEEDGSEISKTSSEDEILEVLCDTDKFTGQELPIIISDDDDDDDDDDSSDVVVPVIIEDDTADEGHIFSVEKEMDVIIEDDTADEGHIFSVEKEMEQFALSEYNSSDVTGENLSQPPDVAEIEVELSDINISDAELEPVEEQPRKRKCKTKNICTTPAVKGRKQLQSSKKKPRAVCAKKLETKHTDCNIPGCFFRDIEKQKQYSGRNFKRNKDELVQRLYTLINETIFGNKLPERLDIRWNKKMLRTAGLCSSGRHHYPKERYTRIEISIKVCDSADRIRDTLVHEVCHAASWLLDGIRDSHGDAWKYYARLCNMVHPELPLVTRCHNYKINYKIYYECSRCKTRIGRYTRSLDVQRYVCAECKGRLVVLPLTRKDGTPIKPHVRPFAKYVQQHYRPVRQQTAGIDHGDVMRTLSKDYFICKQKQNQNQNQDQNQNSGGN</sequence>
<keyword evidence="4" id="KW-1185">Reference proteome</keyword>
<dbReference type="InParanoid" id="A0A7J8J6A5"/>
<organism evidence="3 4">
    <name type="scientific">Molossus molossus</name>
    <name type="common">Pallas' mastiff bat</name>
    <name type="synonym">Vespertilio molossus</name>
    <dbReference type="NCBI Taxonomy" id="27622"/>
    <lineage>
        <taxon>Eukaryota</taxon>
        <taxon>Metazoa</taxon>
        <taxon>Chordata</taxon>
        <taxon>Craniata</taxon>
        <taxon>Vertebrata</taxon>
        <taxon>Euteleostomi</taxon>
        <taxon>Mammalia</taxon>
        <taxon>Eutheria</taxon>
        <taxon>Laurasiatheria</taxon>
        <taxon>Chiroptera</taxon>
        <taxon>Yangochiroptera</taxon>
        <taxon>Molossidae</taxon>
        <taxon>Molossus</taxon>
    </lineage>
</organism>
<feature type="region of interest" description="Disordered" evidence="1">
    <location>
        <begin position="1"/>
        <end position="26"/>
    </location>
</feature>
<dbReference type="GO" id="GO:0006974">
    <property type="term" value="P:DNA damage response"/>
    <property type="evidence" value="ECO:0007669"/>
    <property type="project" value="UniProtKB-ARBA"/>
</dbReference>
<name>A0A7J8J6A5_MOLMO</name>
<dbReference type="Proteomes" id="UP000550707">
    <property type="component" value="Unassembled WGS sequence"/>
</dbReference>
<feature type="domain" description="SprT-like" evidence="2">
    <location>
        <begin position="294"/>
        <end position="451"/>
    </location>
</feature>
<evidence type="ECO:0000313" key="3">
    <source>
        <dbReference type="EMBL" id="KAF6492353.1"/>
    </source>
</evidence>
<dbReference type="PANTHER" id="PTHR23099">
    <property type="entry name" value="TRANSCRIPTIONAL REGULATOR"/>
    <property type="match status" value="1"/>
</dbReference>
<dbReference type="PANTHER" id="PTHR23099:SF0">
    <property type="entry name" value="GERM CELL NUCLEAR ACIDIC PROTEIN"/>
    <property type="match status" value="1"/>
</dbReference>
<dbReference type="Pfam" id="PF10263">
    <property type="entry name" value="SprT-like"/>
    <property type="match status" value="1"/>
</dbReference>
<proteinExistence type="predicted"/>
<evidence type="ECO:0000259" key="2">
    <source>
        <dbReference type="SMART" id="SM00731"/>
    </source>
</evidence>
<dbReference type="GO" id="GO:0005634">
    <property type="term" value="C:nucleus"/>
    <property type="evidence" value="ECO:0007669"/>
    <property type="project" value="TreeGrafter"/>
</dbReference>
<accession>A0A7J8J6A5</accession>
<evidence type="ECO:0000313" key="4">
    <source>
        <dbReference type="Proteomes" id="UP000550707"/>
    </source>
</evidence>
<dbReference type="SMART" id="SM00731">
    <property type="entry name" value="SprT"/>
    <property type="match status" value="1"/>
</dbReference>